<dbReference type="InterPro" id="IPR000331">
    <property type="entry name" value="Rap/Ran_GAP_dom"/>
</dbReference>
<gene>
    <name evidence="4" type="ORF">M501DRAFT_938801</name>
</gene>
<protein>
    <recommendedName>
        <fullName evidence="3">Rap-GAP domain-containing protein</fullName>
    </recommendedName>
</protein>
<evidence type="ECO:0000259" key="3">
    <source>
        <dbReference type="PROSITE" id="PS50085"/>
    </source>
</evidence>
<feature type="domain" description="Rap-GAP" evidence="3">
    <location>
        <begin position="1301"/>
        <end position="1533"/>
    </location>
</feature>
<accession>A0A9P4S6M2</accession>
<dbReference type="InterPro" id="IPR027107">
    <property type="entry name" value="Tuberin/Ral-act_asu"/>
</dbReference>
<dbReference type="InterPro" id="IPR018515">
    <property type="entry name" value="Tuberin-type_domain"/>
</dbReference>
<feature type="region of interest" description="Disordered" evidence="2">
    <location>
        <begin position="1066"/>
        <end position="1107"/>
    </location>
</feature>
<dbReference type="InterPro" id="IPR024584">
    <property type="entry name" value="Tuberin_N"/>
</dbReference>
<organism evidence="4 5">
    <name type="scientific">Patellaria atrata CBS 101060</name>
    <dbReference type="NCBI Taxonomy" id="1346257"/>
    <lineage>
        <taxon>Eukaryota</taxon>
        <taxon>Fungi</taxon>
        <taxon>Dikarya</taxon>
        <taxon>Ascomycota</taxon>
        <taxon>Pezizomycotina</taxon>
        <taxon>Dothideomycetes</taxon>
        <taxon>Dothideomycetes incertae sedis</taxon>
        <taxon>Patellariales</taxon>
        <taxon>Patellariaceae</taxon>
        <taxon>Patellaria</taxon>
    </lineage>
</organism>
<evidence type="ECO:0000256" key="1">
    <source>
        <dbReference type="ARBA" id="ARBA00022468"/>
    </source>
</evidence>
<evidence type="ECO:0000313" key="4">
    <source>
        <dbReference type="EMBL" id="KAF2837113.1"/>
    </source>
</evidence>
<dbReference type="Proteomes" id="UP000799429">
    <property type="component" value="Unassembled WGS sequence"/>
</dbReference>
<dbReference type="Pfam" id="PF11864">
    <property type="entry name" value="DUF3384"/>
    <property type="match status" value="1"/>
</dbReference>
<dbReference type="GO" id="GO:0051056">
    <property type="term" value="P:regulation of small GTPase mediated signal transduction"/>
    <property type="evidence" value="ECO:0007669"/>
    <property type="project" value="InterPro"/>
</dbReference>
<comment type="caution">
    <text evidence="4">The sequence shown here is derived from an EMBL/GenBank/DDBJ whole genome shotgun (WGS) entry which is preliminary data.</text>
</comment>
<dbReference type="OrthoDB" id="19311at2759"/>
<name>A0A9P4S6M2_9PEZI</name>
<dbReference type="GO" id="GO:0005096">
    <property type="term" value="F:GTPase activator activity"/>
    <property type="evidence" value="ECO:0007669"/>
    <property type="project" value="UniProtKB-KW"/>
</dbReference>
<dbReference type="Gene3D" id="3.40.50.11210">
    <property type="entry name" value="Rap/Ran-GAP"/>
    <property type="match status" value="1"/>
</dbReference>
<sequence length="1606" mass="179537">MSPSQDDGPKTPDRRQSSSTIIDAFRALTGRAKATPPAAPSTSAIITPGSSAFARRDSTAVLQTIARGSGIGDVGGESAQGITAPPGHVLGGPDELNQLLEQISGHGYVNVKDRVAAAQNLCKIVEEYAVSDILTIWSSASDLIDNAEHQDATRAGYDLLKSCAKVPTLSAMERNVFFKVISSKKNDPSFEQIFPILVELTNGGRNVDGFEPMIAPFLRDLLERTVRSTVLARKQERGKSKAGVEIKENVLLEQLFQFIIDVTRFNSKVFPEEEVEQLLENVINVCRTTNVESDIRYAVAIFDALGTYTQVPPTSLKSCLAVLCDIYRQLKAVEEHTWNALRNLFTSHVGQSAVSALLSILTENTYEGEYSRHRSIVRGVLYTLRKLLILDGAEGFPKVGLDLLLPSLNHVSSYKDLKIDGDIISLLLDILQTDKLRNLLVAEDDWTDLTRTLAEFAAQYGIHETTPKETARIGSLSGFSNKSTESSTDRRDANGNIDHAACLSEIINSLVTSLPDMDILKKAVLMNLFLRFGRQISHNAAYWLVEYCNQERRFYPSNEGYLRDARKLVECIFQDRKRPTELRLKLLEYLQDAYYAIEPFPHSADVSSYAVILIETIGDESDVAVLNTLTEFAIENVQWSSDNVFNATIAHFKRLIKTPKATLEQPTPREVNFSSTATIPWSEDPGSLCNVVVRALVRMFIRTINSDGRRAKILFECLLFVAGSETSEIDARVSAFKLLFRLRSDTNHALFIAESSEGQRMAAVLSRTQDTAVSWESKEEDDQGRQSRTDERSQSQDYKNSSSPTATMKQVTRVTSGPQRTTRPASPVWMYGGFRALPEEPQKTASTVLFSSKLDTEDLPTDRIVLEITRWLELNISILQKGTHWELYSYILAHLGAQLTNQSLFASAIPQVKLLKSVLCEQIRSTTFHEPPSYTSLKKGDVVVCLFHILTMIISYHPHFTRNELEDLVRSFLSGIGSWDRTTKWCIHALAVCCHELPLSTSRHMESILTKMSQSITQPNIAIHILEFLAGVSRLPEIIKNCREDNFRTVFGICFRYLDYVRNSREKGRVSHPNPSRTGHPTSRHSGPSREFSGSQDKDFKSGSTQPSDDLPQYVYALAYHVIAFWYIASKMQDRQRHIAFIHRNLIGTDKNNTRVIEEQGRVTMDMMERMAYSDHDETIYDPKFATSADGEINSKTWVHGTSLITIETAGRTGLSQITIRRPSGTRYYVARPQLDTPPRHQQPIITGLTAETYYTSSYVGILPDDVYQAFFAPISICALPSPVLDPPVALPDDDMTRRAIEAFDRVSPLDGHKIGVIYIGEGQTEEAEIFANVMGSVDYTDFITKLGTMIPLKGAQFNTQGLDREYGTDGDFAVCWRDRVSEIVFHATTLMPTNLEHDAKCINKKKHTGNDSVNIIFNDSGRPFRFDTFPSDFNFVYIVITPEAFNTFAESRLQPSPDRAKQRFFKVQVLSKSDFPEISPAFETKIVSGKSLPAFVRLLALNASVFCTVWTQRFMGEHVSSWRTRLREINKLREKHTPAELRGVSTLTPPGTGEATSPLVQREFPGALITRDTSTLFKRASTATFGVEGRSGAEMERTGSGGSGM</sequence>
<feature type="compositionally biased region" description="Polar residues" evidence="2">
    <location>
        <begin position="795"/>
        <end position="824"/>
    </location>
</feature>
<dbReference type="Pfam" id="PF02145">
    <property type="entry name" value="Rap_GAP"/>
    <property type="match status" value="1"/>
</dbReference>
<proteinExistence type="predicted"/>
<reference evidence="4" key="1">
    <citation type="journal article" date="2020" name="Stud. Mycol.">
        <title>101 Dothideomycetes genomes: a test case for predicting lifestyles and emergence of pathogens.</title>
        <authorList>
            <person name="Haridas S."/>
            <person name="Albert R."/>
            <person name="Binder M."/>
            <person name="Bloem J."/>
            <person name="Labutti K."/>
            <person name="Salamov A."/>
            <person name="Andreopoulos B."/>
            <person name="Baker S."/>
            <person name="Barry K."/>
            <person name="Bills G."/>
            <person name="Bluhm B."/>
            <person name="Cannon C."/>
            <person name="Castanera R."/>
            <person name="Culley D."/>
            <person name="Daum C."/>
            <person name="Ezra D."/>
            <person name="Gonzalez J."/>
            <person name="Henrissat B."/>
            <person name="Kuo A."/>
            <person name="Liang C."/>
            <person name="Lipzen A."/>
            <person name="Lutzoni F."/>
            <person name="Magnuson J."/>
            <person name="Mondo S."/>
            <person name="Nolan M."/>
            <person name="Ohm R."/>
            <person name="Pangilinan J."/>
            <person name="Park H.-J."/>
            <person name="Ramirez L."/>
            <person name="Alfaro M."/>
            <person name="Sun H."/>
            <person name="Tritt A."/>
            <person name="Yoshinaga Y."/>
            <person name="Zwiers L.-H."/>
            <person name="Turgeon B."/>
            <person name="Goodwin S."/>
            <person name="Spatafora J."/>
            <person name="Crous P."/>
            <person name="Grigoriev I."/>
        </authorList>
    </citation>
    <scope>NUCLEOTIDE SEQUENCE</scope>
    <source>
        <strain evidence="4">CBS 101060</strain>
    </source>
</reference>
<feature type="region of interest" description="Disordered" evidence="2">
    <location>
        <begin position="771"/>
        <end position="826"/>
    </location>
</feature>
<evidence type="ECO:0000256" key="2">
    <source>
        <dbReference type="SAM" id="MobiDB-lite"/>
    </source>
</evidence>
<dbReference type="Pfam" id="PF03542">
    <property type="entry name" value="Tuberin"/>
    <property type="match status" value="1"/>
</dbReference>
<feature type="compositionally biased region" description="Polar residues" evidence="2">
    <location>
        <begin position="1073"/>
        <end position="1086"/>
    </location>
</feature>
<dbReference type="InterPro" id="IPR035974">
    <property type="entry name" value="Rap/Ran-GAP_sf"/>
</dbReference>
<dbReference type="SUPFAM" id="SSF48371">
    <property type="entry name" value="ARM repeat"/>
    <property type="match status" value="1"/>
</dbReference>
<dbReference type="EMBL" id="MU006101">
    <property type="protein sequence ID" value="KAF2837113.1"/>
    <property type="molecule type" value="Genomic_DNA"/>
</dbReference>
<keyword evidence="5" id="KW-1185">Reference proteome</keyword>
<evidence type="ECO:0000313" key="5">
    <source>
        <dbReference type="Proteomes" id="UP000799429"/>
    </source>
</evidence>
<dbReference type="PANTHER" id="PTHR10063">
    <property type="entry name" value="TUBERIN"/>
    <property type="match status" value="1"/>
</dbReference>
<dbReference type="FunFam" id="3.40.50.11210:FF:000007">
    <property type="entry name" value="Tuberous sclerosis 2"/>
    <property type="match status" value="1"/>
</dbReference>
<feature type="compositionally biased region" description="Basic and acidic residues" evidence="2">
    <location>
        <begin position="783"/>
        <end position="794"/>
    </location>
</feature>
<dbReference type="GO" id="GO:0032007">
    <property type="term" value="P:negative regulation of TOR signaling"/>
    <property type="evidence" value="ECO:0007669"/>
    <property type="project" value="TreeGrafter"/>
</dbReference>
<dbReference type="SUPFAM" id="SSF111347">
    <property type="entry name" value="Rap/Ran-GAP"/>
    <property type="match status" value="1"/>
</dbReference>
<dbReference type="GO" id="GO:0005634">
    <property type="term" value="C:nucleus"/>
    <property type="evidence" value="ECO:0007669"/>
    <property type="project" value="InterPro"/>
</dbReference>
<keyword evidence="1" id="KW-0343">GTPase activation</keyword>
<dbReference type="InterPro" id="IPR016024">
    <property type="entry name" value="ARM-type_fold"/>
</dbReference>
<dbReference type="GO" id="GO:0033596">
    <property type="term" value="C:TSC1-TSC2 complex"/>
    <property type="evidence" value="ECO:0007669"/>
    <property type="project" value="TreeGrafter"/>
</dbReference>
<dbReference type="PROSITE" id="PS50085">
    <property type="entry name" value="RAPGAP"/>
    <property type="match status" value="1"/>
</dbReference>
<dbReference type="PANTHER" id="PTHR10063:SF0">
    <property type="entry name" value="TUBERIN"/>
    <property type="match status" value="1"/>
</dbReference>